<organism evidence="1 2">
    <name type="scientific">Fusarium decemcellulare</name>
    <dbReference type="NCBI Taxonomy" id="57161"/>
    <lineage>
        <taxon>Eukaryota</taxon>
        <taxon>Fungi</taxon>
        <taxon>Dikarya</taxon>
        <taxon>Ascomycota</taxon>
        <taxon>Pezizomycotina</taxon>
        <taxon>Sordariomycetes</taxon>
        <taxon>Hypocreomycetidae</taxon>
        <taxon>Hypocreales</taxon>
        <taxon>Nectriaceae</taxon>
        <taxon>Fusarium</taxon>
        <taxon>Fusarium decemcellulare species complex</taxon>
    </lineage>
</organism>
<evidence type="ECO:0000313" key="2">
    <source>
        <dbReference type="Proteomes" id="UP001148629"/>
    </source>
</evidence>
<evidence type="ECO:0000313" key="1">
    <source>
        <dbReference type="EMBL" id="KAJ3539748.1"/>
    </source>
</evidence>
<dbReference type="Proteomes" id="UP001148629">
    <property type="component" value="Unassembled WGS sequence"/>
</dbReference>
<keyword evidence="2" id="KW-1185">Reference proteome</keyword>
<name>A0ACC1SHH8_9HYPO</name>
<proteinExistence type="predicted"/>
<comment type="caution">
    <text evidence="1">The sequence shown here is derived from an EMBL/GenBank/DDBJ whole genome shotgun (WGS) entry which is preliminary data.</text>
</comment>
<protein>
    <submittedName>
        <fullName evidence="1">Uncharacterized protein</fullName>
    </submittedName>
</protein>
<sequence>MTGLMNIPDELLQSIAEHIATDAPSTLFQLALVNKRLHNIISPSMLLRRWPIDWSRPQGLSIDGIVLHLFRRPELRTLVKEIRLNHRDTSAIFFATHVEKTEVEEELEQLSAEVKERWPAKVEQSNWPDLALASMPGALAALLLSWATGLTVLDIKFTHFDPTDHGFFLPLILTSQVARKMKTIGQEQEVKVLPLTELRRVHVGWWDTEDAVDGNWAAPFFHLPKMKTFVGQQIKMHSGQVSLHSIADISAYVHSMQFPVGTSPIEEIVLDQADITPEGLGILVRSCRRLKQLSIYENYTVETIELSVNALAQVILHHKTSLETLGIHFEMFDECELYEDFHDGPTTLENCFQDLENLRDLSVFVRPIRNSDGSWRDFSLGPLPPRLEELSTSIKHVFDEDANGQRFLDIGRLPTSLKALHLNRMGSWANFPNYRKRVACYMDGLHMLMRECGPKGKLPNLQYASLPIVDHATVEGIETLKELAEASGVRLGLLYLQVW</sequence>
<dbReference type="EMBL" id="JANRMS010000444">
    <property type="protein sequence ID" value="KAJ3539748.1"/>
    <property type="molecule type" value="Genomic_DNA"/>
</dbReference>
<gene>
    <name evidence="1" type="ORF">NM208_g5365</name>
</gene>
<accession>A0ACC1SHH8</accession>
<reference evidence="1" key="1">
    <citation type="submission" date="2022-08" db="EMBL/GenBank/DDBJ databases">
        <title>Genome Sequence of Fusarium decemcellulare.</title>
        <authorList>
            <person name="Buettner E."/>
        </authorList>
    </citation>
    <scope>NUCLEOTIDE SEQUENCE</scope>
    <source>
        <strain evidence="1">Babe19</strain>
    </source>
</reference>